<evidence type="ECO:0000256" key="8">
    <source>
        <dbReference type="HAMAP-Rule" id="MF_00137"/>
    </source>
</evidence>
<dbReference type="GO" id="GO:0006189">
    <property type="term" value="P:'de novo' IMP biosynthetic process"/>
    <property type="evidence" value="ECO:0007669"/>
    <property type="project" value="UniProtKB-UniRule"/>
</dbReference>
<dbReference type="Pfam" id="PF01259">
    <property type="entry name" value="SAICAR_synt"/>
    <property type="match status" value="1"/>
</dbReference>
<keyword evidence="5 8" id="KW-0658">Purine biosynthesis</keyword>
<dbReference type="Gene3D" id="3.30.470.20">
    <property type="entry name" value="ATP-grasp fold, B domain"/>
    <property type="match status" value="1"/>
</dbReference>
<organism evidence="10">
    <name type="scientific">Desulfomonile tiedjei</name>
    <dbReference type="NCBI Taxonomy" id="2358"/>
    <lineage>
        <taxon>Bacteria</taxon>
        <taxon>Pseudomonadati</taxon>
        <taxon>Thermodesulfobacteriota</taxon>
        <taxon>Desulfomonilia</taxon>
        <taxon>Desulfomonilales</taxon>
        <taxon>Desulfomonilaceae</taxon>
        <taxon>Desulfomonile</taxon>
    </lineage>
</organism>
<accession>A0A7C4ATH6</accession>
<evidence type="ECO:0000256" key="3">
    <source>
        <dbReference type="ARBA" id="ARBA00022598"/>
    </source>
</evidence>
<dbReference type="PANTHER" id="PTHR43700:SF1">
    <property type="entry name" value="PHOSPHORIBOSYLAMINOIMIDAZOLE-SUCCINOCARBOXAMIDE SYNTHASE"/>
    <property type="match status" value="1"/>
</dbReference>
<dbReference type="InterPro" id="IPR001636">
    <property type="entry name" value="SAICAR_synth"/>
</dbReference>
<dbReference type="SUPFAM" id="SSF56104">
    <property type="entry name" value="SAICAR synthase-like"/>
    <property type="match status" value="1"/>
</dbReference>
<dbReference type="InterPro" id="IPR028923">
    <property type="entry name" value="SAICAR_synt/ADE2_N"/>
</dbReference>
<keyword evidence="4 8" id="KW-0547">Nucleotide-binding</keyword>
<evidence type="ECO:0000313" key="10">
    <source>
        <dbReference type="EMBL" id="HGH61939.1"/>
    </source>
</evidence>
<dbReference type="GO" id="GO:0004639">
    <property type="term" value="F:phosphoribosylaminoimidazolesuccinocarboxamide synthase activity"/>
    <property type="evidence" value="ECO:0007669"/>
    <property type="project" value="UniProtKB-UniRule"/>
</dbReference>
<comment type="similarity">
    <text evidence="2 8">Belongs to the SAICAR synthetase family.</text>
</comment>
<dbReference type="FunFam" id="3.30.470.20:FF:000015">
    <property type="entry name" value="Phosphoribosylaminoimidazole-succinocarboxamide synthase"/>
    <property type="match status" value="1"/>
</dbReference>
<dbReference type="NCBIfam" id="TIGR00081">
    <property type="entry name" value="purC"/>
    <property type="match status" value="1"/>
</dbReference>
<dbReference type="HAMAP" id="MF_00137">
    <property type="entry name" value="SAICAR_synth"/>
    <property type="match status" value="1"/>
</dbReference>
<dbReference type="InterPro" id="IPR018236">
    <property type="entry name" value="SAICAR_synthetase_CS"/>
</dbReference>
<dbReference type="AlphaFoldDB" id="A0A7C4ATH6"/>
<dbReference type="UniPathway" id="UPA00074">
    <property type="reaction ID" value="UER00131"/>
</dbReference>
<evidence type="ECO:0000256" key="6">
    <source>
        <dbReference type="ARBA" id="ARBA00022840"/>
    </source>
</evidence>
<evidence type="ECO:0000256" key="7">
    <source>
        <dbReference type="ARBA" id="ARBA00048475"/>
    </source>
</evidence>
<comment type="catalytic activity">
    <reaction evidence="7 8">
        <text>5-amino-1-(5-phospho-D-ribosyl)imidazole-4-carboxylate + L-aspartate + ATP = (2S)-2-[5-amino-1-(5-phospho-beta-D-ribosyl)imidazole-4-carboxamido]succinate + ADP + phosphate + 2 H(+)</text>
        <dbReference type="Rhea" id="RHEA:22628"/>
        <dbReference type="ChEBI" id="CHEBI:15378"/>
        <dbReference type="ChEBI" id="CHEBI:29991"/>
        <dbReference type="ChEBI" id="CHEBI:30616"/>
        <dbReference type="ChEBI" id="CHEBI:43474"/>
        <dbReference type="ChEBI" id="CHEBI:58443"/>
        <dbReference type="ChEBI" id="CHEBI:77657"/>
        <dbReference type="ChEBI" id="CHEBI:456216"/>
        <dbReference type="EC" id="6.3.2.6"/>
    </reaction>
</comment>
<dbReference type="PANTHER" id="PTHR43700">
    <property type="entry name" value="PHOSPHORIBOSYLAMINOIMIDAZOLE-SUCCINOCARBOXAMIDE SYNTHASE"/>
    <property type="match status" value="1"/>
</dbReference>
<name>A0A7C4ATH6_9BACT</name>
<sequence length="297" mass="33639">MKETNLPSLNLVGRGKVRDIYEVDNKLLVVSTDRISAFDVIMPNPIPSKGLVLNNLSIFWMKKTSHIVRNHFITADVEQYPEPARRGRDQIRGRSMLVEKAKVFPIECVARGYLIGSGWKDYQRTGGVCGIPLPEGLKLADKLPEPIFTPSTKAELGDHDENISFSKVKDMVGESMGNWLRDKTIELYLFGAQWALDRGIIIADTKFEFGLIDDSPCLVDEVLTPDSSRFWPVSDYTPGASPPSLDKQFLRDYLETLEWDKKPPAPWLPDHIVEKTREKYLDLYRILTGESLGEAIE</sequence>
<dbReference type="Gene3D" id="3.30.200.20">
    <property type="entry name" value="Phosphorylase Kinase, domain 1"/>
    <property type="match status" value="1"/>
</dbReference>
<evidence type="ECO:0000256" key="4">
    <source>
        <dbReference type="ARBA" id="ARBA00022741"/>
    </source>
</evidence>
<gene>
    <name evidence="8" type="primary">purC</name>
    <name evidence="10" type="ORF">ENV54_11660</name>
</gene>
<feature type="domain" description="SAICAR synthetase/ADE2 N-terminal" evidence="9">
    <location>
        <begin position="12"/>
        <end position="263"/>
    </location>
</feature>
<dbReference type="GO" id="GO:0005524">
    <property type="term" value="F:ATP binding"/>
    <property type="evidence" value="ECO:0007669"/>
    <property type="project" value="UniProtKB-KW"/>
</dbReference>
<dbReference type="PROSITE" id="PS01058">
    <property type="entry name" value="SAICAR_SYNTHETASE_2"/>
    <property type="match status" value="1"/>
</dbReference>
<evidence type="ECO:0000256" key="5">
    <source>
        <dbReference type="ARBA" id="ARBA00022755"/>
    </source>
</evidence>
<comment type="caution">
    <text evidence="10">The sequence shown here is derived from an EMBL/GenBank/DDBJ whole genome shotgun (WGS) entry which is preliminary data.</text>
</comment>
<dbReference type="PROSITE" id="PS01057">
    <property type="entry name" value="SAICAR_SYNTHETASE_1"/>
    <property type="match status" value="1"/>
</dbReference>
<dbReference type="CDD" id="cd01414">
    <property type="entry name" value="SAICAR_synt_Sc"/>
    <property type="match status" value="1"/>
</dbReference>
<evidence type="ECO:0000256" key="2">
    <source>
        <dbReference type="ARBA" id="ARBA00010190"/>
    </source>
</evidence>
<comment type="pathway">
    <text evidence="1 8">Purine metabolism; IMP biosynthesis via de novo pathway; 5-amino-1-(5-phospho-D-ribosyl)imidazole-4-carboxamide from 5-amino-1-(5-phospho-D-ribosyl)imidazole-4-carboxylate: step 1/2.</text>
</comment>
<dbReference type="EC" id="6.3.2.6" evidence="8"/>
<evidence type="ECO:0000259" key="9">
    <source>
        <dbReference type="Pfam" id="PF01259"/>
    </source>
</evidence>
<reference evidence="10" key="1">
    <citation type="journal article" date="2020" name="mSystems">
        <title>Genome- and Community-Level Interaction Insights into Carbon Utilization and Element Cycling Functions of Hydrothermarchaeota in Hydrothermal Sediment.</title>
        <authorList>
            <person name="Zhou Z."/>
            <person name="Liu Y."/>
            <person name="Xu W."/>
            <person name="Pan J."/>
            <person name="Luo Z.H."/>
            <person name="Li M."/>
        </authorList>
    </citation>
    <scope>NUCLEOTIDE SEQUENCE [LARGE SCALE GENOMIC DNA]</scope>
    <source>
        <strain evidence="10">SpSt-769</strain>
    </source>
</reference>
<keyword evidence="6 8" id="KW-0067">ATP-binding</keyword>
<dbReference type="NCBIfam" id="NF010568">
    <property type="entry name" value="PRK13961.1"/>
    <property type="match status" value="1"/>
</dbReference>
<dbReference type="GO" id="GO:0005737">
    <property type="term" value="C:cytoplasm"/>
    <property type="evidence" value="ECO:0007669"/>
    <property type="project" value="TreeGrafter"/>
</dbReference>
<evidence type="ECO:0000256" key="1">
    <source>
        <dbReference type="ARBA" id="ARBA00004672"/>
    </source>
</evidence>
<proteinExistence type="inferred from homology"/>
<protein>
    <recommendedName>
        <fullName evidence="8">Phosphoribosylaminoimidazole-succinocarboxamide synthase</fullName>
        <ecNumber evidence="8">6.3.2.6</ecNumber>
    </recommendedName>
    <alternativeName>
        <fullName evidence="8">SAICAR synthetase</fullName>
    </alternativeName>
</protein>
<dbReference type="EMBL" id="DTGT01000381">
    <property type="protein sequence ID" value="HGH61939.1"/>
    <property type="molecule type" value="Genomic_DNA"/>
</dbReference>
<keyword evidence="3 8" id="KW-0436">Ligase</keyword>